<protein>
    <submittedName>
        <fullName evidence="1">Uncharacterized protein</fullName>
    </submittedName>
</protein>
<sequence length="165" mass="17810">MRFSLVLIIWLVFVGGLQTYLNHRQAAAPAAPSRQETGEPRHSRHLSLELTPTFTAGADLFALHGNTGLEQPVRLLFNGAALPVTAAELTRGRPLQITDLSAEQGSRNELVVMIDPPAEEQNNAYGIRVRVLSGAAILVDRTLWAADGAPVAGMIDVVTDPERQP</sequence>
<evidence type="ECO:0000313" key="1">
    <source>
        <dbReference type="EMBL" id="BDD88356.1"/>
    </source>
</evidence>
<gene>
    <name evidence="1" type="ORF">DPPLL_27210</name>
</gene>
<organism evidence="1 2">
    <name type="scientific">Desulfofustis limnaeus</name>
    <dbReference type="NCBI Taxonomy" id="2740163"/>
    <lineage>
        <taxon>Bacteria</taxon>
        <taxon>Pseudomonadati</taxon>
        <taxon>Thermodesulfobacteriota</taxon>
        <taxon>Desulfobulbia</taxon>
        <taxon>Desulfobulbales</taxon>
        <taxon>Desulfocapsaceae</taxon>
        <taxon>Desulfofustis</taxon>
    </lineage>
</organism>
<proteinExistence type="predicted"/>
<dbReference type="RefSeq" id="WP_284151730.1">
    <property type="nucleotide sequence ID" value="NZ_AP025516.1"/>
</dbReference>
<accession>A0ABM7WBQ1</accession>
<dbReference type="EMBL" id="AP025516">
    <property type="protein sequence ID" value="BDD88356.1"/>
    <property type="molecule type" value="Genomic_DNA"/>
</dbReference>
<name>A0ABM7WBQ1_9BACT</name>
<evidence type="ECO:0000313" key="2">
    <source>
        <dbReference type="Proteomes" id="UP000830055"/>
    </source>
</evidence>
<reference evidence="1 2" key="1">
    <citation type="submission" date="2022-01" db="EMBL/GenBank/DDBJ databases">
        <title>Desulfofustis limnae sp. nov., a novel mesophilic sulfate-reducing bacterium isolated from marsh soil.</title>
        <authorList>
            <person name="Watanabe M."/>
            <person name="Takahashi A."/>
            <person name="Kojima H."/>
            <person name="Fukui M."/>
        </authorList>
    </citation>
    <scope>NUCLEOTIDE SEQUENCE [LARGE SCALE GENOMIC DNA]</scope>
    <source>
        <strain evidence="1 2">PPLL</strain>
    </source>
</reference>
<keyword evidence="2" id="KW-1185">Reference proteome</keyword>
<dbReference type="Proteomes" id="UP000830055">
    <property type="component" value="Chromosome"/>
</dbReference>